<evidence type="ECO:0000313" key="2">
    <source>
        <dbReference type="Ensembl" id="ENSPMEP00000003753.1"/>
    </source>
</evidence>
<evidence type="ECO:0000256" key="1">
    <source>
        <dbReference type="SAM" id="MobiDB-lite"/>
    </source>
</evidence>
<dbReference type="InterPro" id="IPR029266">
    <property type="entry name" value="FAM217"/>
</dbReference>
<reference evidence="2" key="1">
    <citation type="submission" date="2025-08" db="UniProtKB">
        <authorList>
            <consortium name="Ensembl"/>
        </authorList>
    </citation>
    <scope>IDENTIFICATION</scope>
</reference>
<feature type="compositionally biased region" description="Polar residues" evidence="1">
    <location>
        <begin position="30"/>
        <end position="43"/>
    </location>
</feature>
<feature type="region of interest" description="Disordered" evidence="1">
    <location>
        <begin position="25"/>
        <end position="102"/>
    </location>
</feature>
<name>A0A3B3WLS3_9TELE</name>
<dbReference type="AlphaFoldDB" id="A0A3B3WLS3"/>
<proteinExistence type="predicted"/>
<dbReference type="PANTHER" id="PTHR22145">
    <property type="entry name" value="SI:CH211-266K22.6"/>
    <property type="match status" value="1"/>
</dbReference>
<evidence type="ECO:0000313" key="3">
    <source>
        <dbReference type="Proteomes" id="UP000261480"/>
    </source>
</evidence>
<feature type="region of interest" description="Disordered" evidence="1">
    <location>
        <begin position="192"/>
        <end position="249"/>
    </location>
</feature>
<evidence type="ECO:0008006" key="4">
    <source>
        <dbReference type="Google" id="ProtNLM"/>
    </source>
</evidence>
<accession>A0A3B3WLS3</accession>
<dbReference type="Proteomes" id="UP000261480">
    <property type="component" value="Unplaced"/>
</dbReference>
<feature type="compositionally biased region" description="Acidic residues" evidence="1">
    <location>
        <begin position="75"/>
        <end position="90"/>
    </location>
</feature>
<dbReference type="Pfam" id="PF15344">
    <property type="entry name" value="FAM217"/>
    <property type="match status" value="1"/>
</dbReference>
<sequence>MGSILQERVAQRCVERLCIGDREWKKKAPRSTSRPNVIKVSSSTEKRKHTHTGLRASKHTAALLDHALPHPSPDQQEELSPQEDSDTDLSESERLPVSSRPLAPRLELRPEVVEYGDTPSHCRTVRGRDFPDFLPPPFNSWNLSQLAVFYNTEGRGAFRPRPVGPLERYLERLLQLEWHQIQTVQAEHVTQDVPGGTSSCQRSSTGCSKPNGNSVPLPGRRSLGPHSGARPSGRAFTNGARPGTAQRGNVGFPSYGLTTCRRGQKVQAGEGILAAPHLGACTLGINQVNERITSFYLCVGGQWLTVVSAYLPNSKQITHPF</sequence>
<protein>
    <recommendedName>
        <fullName evidence="4">Protein FAM217B</fullName>
    </recommendedName>
</protein>
<feature type="compositionally biased region" description="Polar residues" evidence="1">
    <location>
        <begin position="196"/>
        <end position="214"/>
    </location>
</feature>
<reference evidence="2" key="2">
    <citation type="submission" date="2025-09" db="UniProtKB">
        <authorList>
            <consortium name="Ensembl"/>
        </authorList>
    </citation>
    <scope>IDENTIFICATION</scope>
</reference>
<dbReference type="Ensembl" id="ENSPMET00000010352.1">
    <property type="protein sequence ID" value="ENSPMEP00000003753.1"/>
    <property type="gene ID" value="ENSPMEG00000004932.1"/>
</dbReference>
<organism evidence="2 3">
    <name type="scientific">Poecilia mexicana</name>
    <dbReference type="NCBI Taxonomy" id="48701"/>
    <lineage>
        <taxon>Eukaryota</taxon>
        <taxon>Metazoa</taxon>
        <taxon>Chordata</taxon>
        <taxon>Craniata</taxon>
        <taxon>Vertebrata</taxon>
        <taxon>Euteleostomi</taxon>
        <taxon>Actinopterygii</taxon>
        <taxon>Neopterygii</taxon>
        <taxon>Teleostei</taxon>
        <taxon>Neoteleostei</taxon>
        <taxon>Acanthomorphata</taxon>
        <taxon>Ovalentaria</taxon>
        <taxon>Atherinomorphae</taxon>
        <taxon>Cyprinodontiformes</taxon>
        <taxon>Poeciliidae</taxon>
        <taxon>Poeciliinae</taxon>
        <taxon>Poecilia</taxon>
    </lineage>
</organism>
<keyword evidence="3" id="KW-1185">Reference proteome</keyword>
<dbReference type="PANTHER" id="PTHR22145:SF2">
    <property type="entry name" value="SI:CH211-266K22.6"/>
    <property type="match status" value="1"/>
</dbReference>
<feature type="compositionally biased region" description="Basic residues" evidence="1">
    <location>
        <begin position="46"/>
        <end position="58"/>
    </location>
</feature>